<evidence type="ECO:0000256" key="2">
    <source>
        <dbReference type="ARBA" id="ARBA00007656"/>
    </source>
</evidence>
<dbReference type="Pfam" id="PF13145">
    <property type="entry name" value="Rotamase_2"/>
    <property type="match status" value="1"/>
</dbReference>
<dbReference type="EC" id="5.2.1.8" evidence="3"/>
<proteinExistence type="inferred from homology"/>
<evidence type="ECO:0000259" key="10">
    <source>
        <dbReference type="PROSITE" id="PS50198"/>
    </source>
</evidence>
<evidence type="ECO:0000313" key="12">
    <source>
        <dbReference type="Proteomes" id="UP001214854"/>
    </source>
</evidence>
<feature type="domain" description="PpiC" evidence="10">
    <location>
        <begin position="148"/>
        <end position="238"/>
    </location>
</feature>
<evidence type="ECO:0000256" key="3">
    <source>
        <dbReference type="ARBA" id="ARBA00013194"/>
    </source>
</evidence>
<comment type="catalytic activity">
    <reaction evidence="1">
        <text>[protein]-peptidylproline (omega=180) = [protein]-peptidylproline (omega=0)</text>
        <dbReference type="Rhea" id="RHEA:16237"/>
        <dbReference type="Rhea" id="RHEA-COMP:10747"/>
        <dbReference type="Rhea" id="RHEA-COMP:10748"/>
        <dbReference type="ChEBI" id="CHEBI:83833"/>
        <dbReference type="ChEBI" id="CHEBI:83834"/>
        <dbReference type="EC" id="5.2.1.8"/>
    </reaction>
</comment>
<dbReference type="GO" id="GO:0016853">
    <property type="term" value="F:isomerase activity"/>
    <property type="evidence" value="ECO:0007669"/>
    <property type="project" value="UniProtKB-KW"/>
</dbReference>
<dbReference type="Proteomes" id="UP001214854">
    <property type="component" value="Unassembled WGS sequence"/>
</dbReference>
<keyword evidence="12" id="KW-1185">Reference proteome</keyword>
<evidence type="ECO:0000256" key="6">
    <source>
        <dbReference type="ARBA" id="ARBA00030642"/>
    </source>
</evidence>
<dbReference type="PROSITE" id="PS01096">
    <property type="entry name" value="PPIC_PPIASE_1"/>
    <property type="match status" value="1"/>
</dbReference>
<evidence type="ECO:0000256" key="7">
    <source>
        <dbReference type="ARBA" id="ARBA00031484"/>
    </source>
</evidence>
<evidence type="ECO:0000256" key="9">
    <source>
        <dbReference type="SAM" id="MobiDB-lite"/>
    </source>
</evidence>
<keyword evidence="5 8" id="KW-0697">Rotamase</keyword>
<dbReference type="InterPro" id="IPR000297">
    <property type="entry name" value="PPIase_PpiC"/>
</dbReference>
<name>A0ABT5HT21_9CAUL</name>
<dbReference type="InterPro" id="IPR050245">
    <property type="entry name" value="PrsA_foldase"/>
</dbReference>
<evidence type="ECO:0000313" key="11">
    <source>
        <dbReference type="EMBL" id="MDC7683139.1"/>
    </source>
</evidence>
<dbReference type="SUPFAM" id="SSF54534">
    <property type="entry name" value="FKBP-like"/>
    <property type="match status" value="1"/>
</dbReference>
<dbReference type="PANTHER" id="PTHR47245:SF2">
    <property type="entry name" value="PEPTIDYL-PROLYL CIS-TRANS ISOMERASE HP_0175-RELATED"/>
    <property type="match status" value="1"/>
</dbReference>
<dbReference type="EMBL" id="JAQQKX010000005">
    <property type="protein sequence ID" value="MDC7683139.1"/>
    <property type="molecule type" value="Genomic_DNA"/>
</dbReference>
<feature type="region of interest" description="Disordered" evidence="9">
    <location>
        <begin position="283"/>
        <end position="375"/>
    </location>
</feature>
<feature type="compositionally biased region" description="Low complexity" evidence="9">
    <location>
        <begin position="299"/>
        <end position="340"/>
    </location>
</feature>
<dbReference type="PANTHER" id="PTHR47245">
    <property type="entry name" value="PEPTIDYLPROLYL ISOMERASE"/>
    <property type="match status" value="1"/>
</dbReference>
<accession>A0ABT5HT21</accession>
<evidence type="ECO:0000256" key="4">
    <source>
        <dbReference type="ARBA" id="ARBA00018370"/>
    </source>
</evidence>
<comment type="similarity">
    <text evidence="2">Belongs to the PpiC/parvulin rotamase family.</text>
</comment>
<feature type="compositionally biased region" description="Low complexity" evidence="9">
    <location>
        <begin position="359"/>
        <end position="375"/>
    </location>
</feature>
<protein>
    <recommendedName>
        <fullName evidence="4">Parvulin-like PPIase</fullName>
        <ecNumber evidence="3">5.2.1.8</ecNumber>
    </recommendedName>
    <alternativeName>
        <fullName evidence="6">Peptidyl-prolyl cis-trans isomerase plp</fullName>
    </alternativeName>
    <alternativeName>
        <fullName evidence="7">Rotamase plp</fullName>
    </alternativeName>
</protein>
<sequence>MGQSTGFKAFFAVLALTVTLAACDKPTLDERPPEPGDVAVARIDGHTVWASDVRYEAIQQGLIGEGEPLDISSPLFRRTLEEVIDQKLLARAALAKGLDRTELAQRRIAAAREDILGHMLLESSVDAAIDDKKVKDLYDEQVRLAEKSEEIRARLILVKTKEEADNVVRQIQGGALFEALAMERSIDQATRFNGGDMGYFTTDVIPAAYRGALLNAKPGQAVGPVQIDGGWAIFKLEERRPEQPLTLEEARPSIMSALKLEQVRGLLQGLRDGARVEMLVKDMGSGNEREPASAPKDVPPAGDDASAAGDEASEDAPASSSSSASKAASKSAAQKPAAQKNATKSAAKPLAYSQPLNDGTGTKTKLLATAKPASN</sequence>
<dbReference type="PROSITE" id="PS50198">
    <property type="entry name" value="PPIC_PPIASE_2"/>
    <property type="match status" value="1"/>
</dbReference>
<evidence type="ECO:0000256" key="1">
    <source>
        <dbReference type="ARBA" id="ARBA00000971"/>
    </source>
</evidence>
<dbReference type="InterPro" id="IPR027304">
    <property type="entry name" value="Trigger_fact/SurA_dom_sf"/>
</dbReference>
<dbReference type="InterPro" id="IPR023058">
    <property type="entry name" value="PPIase_PpiC_CS"/>
</dbReference>
<dbReference type="Gene3D" id="3.10.50.40">
    <property type="match status" value="1"/>
</dbReference>
<reference evidence="11 12" key="1">
    <citation type="submission" date="2023-01" db="EMBL/GenBank/DDBJ databases">
        <title>Novel species of the genus Asticcacaulis isolated from rivers.</title>
        <authorList>
            <person name="Lu H."/>
        </authorList>
    </citation>
    <scope>NUCLEOTIDE SEQUENCE [LARGE SCALE GENOMIC DNA]</scope>
    <source>
        <strain evidence="11 12">BYS171W</strain>
    </source>
</reference>
<dbReference type="InterPro" id="IPR046357">
    <property type="entry name" value="PPIase_dom_sf"/>
</dbReference>
<evidence type="ECO:0000256" key="8">
    <source>
        <dbReference type="PROSITE-ProRule" id="PRU00278"/>
    </source>
</evidence>
<keyword evidence="8 11" id="KW-0413">Isomerase</keyword>
<comment type="caution">
    <text evidence="11">The sequence shown here is derived from an EMBL/GenBank/DDBJ whole genome shotgun (WGS) entry which is preliminary data.</text>
</comment>
<gene>
    <name evidence="11" type="ORF">PQU92_07610</name>
</gene>
<evidence type="ECO:0000256" key="5">
    <source>
        <dbReference type="ARBA" id="ARBA00023110"/>
    </source>
</evidence>
<dbReference type="RefSeq" id="WP_272747619.1">
    <property type="nucleotide sequence ID" value="NZ_JAQQKX010000005.1"/>
</dbReference>
<organism evidence="11 12">
    <name type="scientific">Asticcacaulis aquaticus</name>
    <dbReference type="NCBI Taxonomy" id="2984212"/>
    <lineage>
        <taxon>Bacteria</taxon>
        <taxon>Pseudomonadati</taxon>
        <taxon>Pseudomonadota</taxon>
        <taxon>Alphaproteobacteria</taxon>
        <taxon>Caulobacterales</taxon>
        <taxon>Caulobacteraceae</taxon>
        <taxon>Asticcacaulis</taxon>
    </lineage>
</organism>
<dbReference type="SUPFAM" id="SSF109998">
    <property type="entry name" value="Triger factor/SurA peptide-binding domain-like"/>
    <property type="match status" value="1"/>
</dbReference>